<proteinExistence type="predicted"/>
<evidence type="ECO:0000313" key="1">
    <source>
        <dbReference type="EMBL" id="XCG75232.1"/>
    </source>
</evidence>
<dbReference type="EMBL" id="CP159258">
    <property type="protein sequence ID" value="XCG75232.1"/>
    <property type="molecule type" value="Genomic_DNA"/>
</dbReference>
<gene>
    <name evidence="1" type="ORF">ABVN21_03880</name>
</gene>
<name>A0AAU8E814_9PSED</name>
<reference evidence="1" key="1">
    <citation type="submission" date="2024-06" db="EMBL/GenBank/DDBJ databases">
        <title>The Caenorhabditis elegans bacterial microbiome influences microsporidia infection through nutrient limitation and inhibiting parasite invasion.</title>
        <authorList>
            <person name="Tamim El Jarkass H."/>
            <person name="Castelblanco S."/>
            <person name="Kaur M."/>
            <person name="Wan Y.C."/>
            <person name="Ellis A.E."/>
            <person name="Sheldon R.D."/>
            <person name="Lien E.C."/>
            <person name="Burton N.O."/>
            <person name="Wright G.D."/>
            <person name="Reinke A.W."/>
        </authorList>
    </citation>
    <scope>NUCLEOTIDE SEQUENCE</scope>
    <source>
        <strain evidence="1">MYb327</strain>
    </source>
</reference>
<accession>A0AAU8E814</accession>
<organism evidence="1">
    <name type="scientific">Pseudomonas sp. MYb327</name>
    <dbReference type="NCBI Taxonomy" id="2745230"/>
    <lineage>
        <taxon>Bacteria</taxon>
        <taxon>Pseudomonadati</taxon>
        <taxon>Pseudomonadota</taxon>
        <taxon>Gammaproteobacteria</taxon>
        <taxon>Pseudomonadales</taxon>
        <taxon>Pseudomonadaceae</taxon>
        <taxon>Pseudomonas</taxon>
    </lineage>
</organism>
<protein>
    <submittedName>
        <fullName evidence="1">Uncharacterized protein</fullName>
    </submittedName>
</protein>
<dbReference type="AlphaFoldDB" id="A0AAU8E814"/>
<dbReference type="RefSeq" id="WP_339556624.1">
    <property type="nucleotide sequence ID" value="NZ_CP159258.1"/>
</dbReference>
<sequence length="96" mass="11259">MPETIDERWSFDDFRRWTRWKSDAELFYDDYAEAPDSVDLNILGGCGDAGILELISDRDVENGLILRSYLLLVFVIFSDWRRFAISLLPISRGYIF</sequence>